<evidence type="ECO:0000256" key="5">
    <source>
        <dbReference type="ARBA" id="ARBA00023136"/>
    </source>
</evidence>
<dbReference type="EMBL" id="CAJPWZ010002309">
    <property type="protein sequence ID" value="CAG2235134.1"/>
    <property type="molecule type" value="Genomic_DNA"/>
</dbReference>
<feature type="region of interest" description="Disordered" evidence="6">
    <location>
        <begin position="1"/>
        <end position="33"/>
    </location>
</feature>
<dbReference type="Proteomes" id="UP000683360">
    <property type="component" value="Unassembled WGS sequence"/>
</dbReference>
<feature type="transmembrane region" description="Helical" evidence="7">
    <location>
        <begin position="125"/>
        <end position="148"/>
    </location>
</feature>
<dbReference type="PANTHER" id="PTHR12841:SF6">
    <property type="entry name" value="PROTEIN UNC-50 HOMOLOG"/>
    <property type="match status" value="1"/>
</dbReference>
<evidence type="ECO:0000256" key="3">
    <source>
        <dbReference type="ARBA" id="ARBA00022692"/>
    </source>
</evidence>
<feature type="transmembrane region" description="Helical" evidence="7">
    <location>
        <begin position="197"/>
        <end position="219"/>
    </location>
</feature>
<evidence type="ECO:0000256" key="7">
    <source>
        <dbReference type="SAM" id="Phobius"/>
    </source>
</evidence>
<dbReference type="InterPro" id="IPR036514">
    <property type="entry name" value="SGNH_hydro_sf"/>
</dbReference>
<comment type="similarity">
    <text evidence="2">Belongs to the unc-50 family.</text>
</comment>
<evidence type="ECO:0000313" key="8">
    <source>
        <dbReference type="EMBL" id="CAG2235134.1"/>
    </source>
</evidence>
<keyword evidence="5 7" id="KW-0472">Membrane</keyword>
<dbReference type="OrthoDB" id="10027013at2759"/>
<sequence>MYSFSKSSPPASPTTSTHSSSFNSVDGTHDSRNEARLTATAKRQKYLKRLCKFRQMDFEYAFWQMIYLFISPQKVYRNFQYRKYTKDQWARDDPAFLVLVGLCILISSIGFSVVLKIHFVGFLKLVLWTVFVDYIGVGLLIATTFWLISNKYMIMAPPRGQDVEWGYAFDVHLNAFFPLLMILHLFQLVFLGPFINAGYFLGLVFGNTLWLIAIMYYIYNTFLGYSALPFLKNTRIILYPATVSELMSRKLEKYIENQPQYPDGFQYKTPILVSDSKGFTLRNACKEKEFPLESWCKSGATTEVLVDLIKSRIEKSIKRHQHVIIYLWSGTCDLTKKEGRFIKLKSHSKQSIQTIEKQYNRAINIVSKYQNAEIKFIDCPLLSISNWNKYKGHKNPETYKVEDFLVTKQIQELNYKIYQLNSKLNKTSVKVSKYFFRGRKRRKGQIRKSVNLSINNKDGIHPGRLLSLAITKSILLDTYIECFNIDQKSELLQIRVEQDELNTLF</sequence>
<dbReference type="GO" id="GO:0000139">
    <property type="term" value="C:Golgi membrane"/>
    <property type="evidence" value="ECO:0007669"/>
    <property type="project" value="TreeGrafter"/>
</dbReference>
<evidence type="ECO:0000256" key="1">
    <source>
        <dbReference type="ARBA" id="ARBA00004141"/>
    </source>
</evidence>
<evidence type="ECO:0000256" key="4">
    <source>
        <dbReference type="ARBA" id="ARBA00022989"/>
    </source>
</evidence>
<proteinExistence type="inferred from homology"/>
<organism evidence="8 9">
    <name type="scientific">Mytilus edulis</name>
    <name type="common">Blue mussel</name>
    <dbReference type="NCBI Taxonomy" id="6550"/>
    <lineage>
        <taxon>Eukaryota</taxon>
        <taxon>Metazoa</taxon>
        <taxon>Spiralia</taxon>
        <taxon>Lophotrochozoa</taxon>
        <taxon>Mollusca</taxon>
        <taxon>Bivalvia</taxon>
        <taxon>Autobranchia</taxon>
        <taxon>Pteriomorphia</taxon>
        <taxon>Mytilida</taxon>
        <taxon>Mytiloidea</taxon>
        <taxon>Mytilidae</taxon>
        <taxon>Mytilinae</taxon>
        <taxon>Mytilus</taxon>
    </lineage>
</organism>
<keyword evidence="3 7" id="KW-0812">Transmembrane</keyword>
<feature type="compositionally biased region" description="Low complexity" evidence="6">
    <location>
        <begin position="1"/>
        <end position="24"/>
    </location>
</feature>
<evidence type="ECO:0000256" key="2">
    <source>
        <dbReference type="ARBA" id="ARBA00006293"/>
    </source>
</evidence>
<dbReference type="PANTHER" id="PTHR12841">
    <property type="entry name" value="PROTEIN UNC-50 HOMOLOG"/>
    <property type="match status" value="1"/>
</dbReference>
<name>A0A8S3TUA2_MYTED</name>
<keyword evidence="9" id="KW-1185">Reference proteome</keyword>
<evidence type="ECO:0000313" key="9">
    <source>
        <dbReference type="Proteomes" id="UP000683360"/>
    </source>
</evidence>
<comment type="subcellular location">
    <subcellularLocation>
        <location evidence="1">Membrane</location>
        <topology evidence="1">Multi-pass membrane protein</topology>
    </subcellularLocation>
</comment>
<feature type="transmembrane region" description="Helical" evidence="7">
    <location>
        <begin position="96"/>
        <end position="119"/>
    </location>
</feature>
<gene>
    <name evidence="8" type="ORF">MEDL_47730</name>
</gene>
<comment type="caution">
    <text evidence="8">The sequence shown here is derived from an EMBL/GenBank/DDBJ whole genome shotgun (WGS) entry which is preliminary data.</text>
</comment>
<dbReference type="AlphaFoldDB" id="A0A8S3TUA2"/>
<dbReference type="Pfam" id="PF05216">
    <property type="entry name" value="UNC-50"/>
    <property type="match status" value="1"/>
</dbReference>
<dbReference type="Gene3D" id="3.40.50.1110">
    <property type="entry name" value="SGNH hydrolase"/>
    <property type="match status" value="1"/>
</dbReference>
<feature type="transmembrane region" description="Helical" evidence="7">
    <location>
        <begin position="169"/>
        <end position="191"/>
    </location>
</feature>
<accession>A0A8S3TUA2</accession>
<protein>
    <submittedName>
        <fullName evidence="8">Protein unc-50 homolog A,Protein unc-50 homolog B,Protein unc-50,Protein unc-50 homolog</fullName>
    </submittedName>
</protein>
<dbReference type="InterPro" id="IPR007881">
    <property type="entry name" value="UNC-50"/>
</dbReference>
<evidence type="ECO:0000256" key="6">
    <source>
        <dbReference type="SAM" id="MobiDB-lite"/>
    </source>
</evidence>
<reference evidence="8" key="1">
    <citation type="submission" date="2021-03" db="EMBL/GenBank/DDBJ databases">
        <authorList>
            <person name="Bekaert M."/>
        </authorList>
    </citation>
    <scope>NUCLEOTIDE SEQUENCE</scope>
</reference>
<keyword evidence="4 7" id="KW-1133">Transmembrane helix</keyword>